<dbReference type="InterPro" id="IPR034660">
    <property type="entry name" value="DinB/YfiT-like"/>
</dbReference>
<dbReference type="Proteomes" id="UP000036045">
    <property type="component" value="Unassembled WGS sequence"/>
</dbReference>
<evidence type="ECO:0000313" key="2">
    <source>
        <dbReference type="Proteomes" id="UP000036045"/>
    </source>
</evidence>
<keyword evidence="2" id="KW-1185">Reference proteome</keyword>
<dbReference type="SUPFAM" id="SSF109854">
    <property type="entry name" value="DinB/YfiT-like putative metalloenzymes"/>
    <property type="match status" value="1"/>
</dbReference>
<accession>A0A0J1IR63</accession>
<evidence type="ECO:0008006" key="3">
    <source>
        <dbReference type="Google" id="ProtNLM"/>
    </source>
</evidence>
<sequence>MDNPMLVAVRTLLKETYAGPEENASWYTEAKPGSGLFGTLEKISAEDASIPVNGTTIAAQTDHTRYYLWVANSYLNGEVPSKDWGASWKITTVDKITWAQFTDELQQEYTKLIKKIDSLGSLDKQTSHGLLGALAHSAYHLGSIRQMIKSIKVPNQT</sequence>
<comment type="caution">
    <text evidence="1">The sequence shown here is derived from an EMBL/GenBank/DDBJ whole genome shotgun (WGS) entry which is preliminary data.</text>
</comment>
<dbReference type="PATRIC" id="fig|1397.4.peg.325"/>
<proteinExistence type="predicted"/>
<name>A0A0J1IR63_NIACI</name>
<dbReference type="RefSeq" id="WP_047940133.1">
    <property type="nucleotide sequence ID" value="NZ_JARTLH010000036.1"/>
</dbReference>
<reference evidence="1 2" key="1">
    <citation type="submission" date="2015-05" db="EMBL/GenBank/DDBJ databases">
        <title>Whole genome sequence and identification of bacterial endophytes from Costus igneus.</title>
        <authorList>
            <person name="Lee Y.P."/>
            <person name="Gan H.M."/>
            <person name="Eng W."/>
            <person name="Wheatley M.S."/>
            <person name="Caraballo A."/>
            <person name="Polter S."/>
            <person name="Savka M.A."/>
            <person name="Hudson A.O."/>
        </authorList>
    </citation>
    <scope>NUCLEOTIDE SEQUENCE [LARGE SCALE GENOMIC DNA]</scope>
    <source>
        <strain evidence="1 2">RIT379</strain>
    </source>
</reference>
<protein>
    <recommendedName>
        <fullName evidence="3">DinB-like domain-containing protein</fullName>
    </recommendedName>
</protein>
<evidence type="ECO:0000313" key="1">
    <source>
        <dbReference type="EMBL" id="KLV28438.1"/>
    </source>
</evidence>
<dbReference type="AlphaFoldDB" id="A0A0J1IR63"/>
<organism evidence="1 2">
    <name type="scientific">Niallia circulans</name>
    <name type="common">Bacillus circulans</name>
    <dbReference type="NCBI Taxonomy" id="1397"/>
    <lineage>
        <taxon>Bacteria</taxon>
        <taxon>Bacillati</taxon>
        <taxon>Bacillota</taxon>
        <taxon>Bacilli</taxon>
        <taxon>Bacillales</taxon>
        <taxon>Bacillaceae</taxon>
        <taxon>Niallia</taxon>
    </lineage>
</organism>
<gene>
    <name evidence="1" type="ORF">ABW02_01475</name>
</gene>
<dbReference type="EMBL" id="LDPH01000001">
    <property type="protein sequence ID" value="KLV28438.1"/>
    <property type="molecule type" value="Genomic_DNA"/>
</dbReference>
<dbReference type="OrthoDB" id="67041at2"/>